<dbReference type="STRING" id="7574.A0A1S3IFZ7"/>
<feature type="chain" id="PRO_5010324429" description="phospholipase A2" evidence="10">
    <location>
        <begin position="21"/>
        <end position="304"/>
    </location>
</feature>
<dbReference type="FunFam" id="1.20.90.10:FF:000002">
    <property type="entry name" value="Phospholipase A2 group III"/>
    <property type="match status" value="1"/>
</dbReference>
<evidence type="ECO:0000313" key="12">
    <source>
        <dbReference type="Proteomes" id="UP000085678"/>
    </source>
</evidence>
<keyword evidence="9" id="KW-1015">Disulfide bond</keyword>
<keyword evidence="6" id="KW-0378">Hydrolase</keyword>
<dbReference type="InterPro" id="IPR016090">
    <property type="entry name" value="PLA2-like_dom"/>
</dbReference>
<dbReference type="EC" id="3.1.1.4" evidence="3"/>
<dbReference type="InterPro" id="IPR033113">
    <property type="entry name" value="PLA2_histidine"/>
</dbReference>
<dbReference type="GO" id="GO:0050482">
    <property type="term" value="P:arachidonate secretion"/>
    <property type="evidence" value="ECO:0007669"/>
    <property type="project" value="InterPro"/>
</dbReference>
<dbReference type="OMA" id="HLFNYRF"/>
<organism evidence="12 13">
    <name type="scientific">Lingula anatina</name>
    <name type="common">Brachiopod</name>
    <name type="synonym">Lingula unguis</name>
    <dbReference type="NCBI Taxonomy" id="7574"/>
    <lineage>
        <taxon>Eukaryota</taxon>
        <taxon>Metazoa</taxon>
        <taxon>Spiralia</taxon>
        <taxon>Lophotrochozoa</taxon>
        <taxon>Brachiopoda</taxon>
        <taxon>Linguliformea</taxon>
        <taxon>Lingulata</taxon>
        <taxon>Lingulida</taxon>
        <taxon>Linguloidea</taxon>
        <taxon>Lingulidae</taxon>
        <taxon>Lingula</taxon>
    </lineage>
</organism>
<evidence type="ECO:0000313" key="13">
    <source>
        <dbReference type="RefSeq" id="XP_013397180.1"/>
    </source>
</evidence>
<keyword evidence="5" id="KW-0479">Metal-binding</keyword>
<dbReference type="PROSITE" id="PS00118">
    <property type="entry name" value="PA2_HIS"/>
    <property type="match status" value="1"/>
</dbReference>
<dbReference type="InterPro" id="IPR036444">
    <property type="entry name" value="PLipase_A2_dom_sf"/>
</dbReference>
<dbReference type="CDD" id="cd04704">
    <property type="entry name" value="PLA2_bee_venom_like"/>
    <property type="match status" value="1"/>
</dbReference>
<gene>
    <name evidence="13" type="primary">LOC106163978</name>
</gene>
<dbReference type="RefSeq" id="XP_013397180.1">
    <property type="nucleotide sequence ID" value="XM_013541726.2"/>
</dbReference>
<evidence type="ECO:0000256" key="6">
    <source>
        <dbReference type="ARBA" id="ARBA00022801"/>
    </source>
</evidence>
<evidence type="ECO:0000256" key="4">
    <source>
        <dbReference type="ARBA" id="ARBA00022525"/>
    </source>
</evidence>
<evidence type="ECO:0000256" key="1">
    <source>
        <dbReference type="ARBA" id="ARBA00001913"/>
    </source>
</evidence>
<evidence type="ECO:0000256" key="2">
    <source>
        <dbReference type="ARBA" id="ARBA00004613"/>
    </source>
</evidence>
<dbReference type="Gene3D" id="1.20.90.10">
    <property type="entry name" value="Phospholipase A2 domain"/>
    <property type="match status" value="1"/>
</dbReference>
<evidence type="ECO:0000256" key="5">
    <source>
        <dbReference type="ARBA" id="ARBA00022723"/>
    </source>
</evidence>
<accession>A0A1S3IFZ7</accession>
<dbReference type="GO" id="GO:0006644">
    <property type="term" value="P:phospholipid metabolic process"/>
    <property type="evidence" value="ECO:0007669"/>
    <property type="project" value="InterPro"/>
</dbReference>
<comment type="subcellular location">
    <subcellularLocation>
        <location evidence="2">Secreted</location>
    </subcellularLocation>
</comment>
<dbReference type="GO" id="GO:0046872">
    <property type="term" value="F:metal ion binding"/>
    <property type="evidence" value="ECO:0007669"/>
    <property type="project" value="UniProtKB-KW"/>
</dbReference>
<evidence type="ECO:0000259" key="11">
    <source>
        <dbReference type="Pfam" id="PF05826"/>
    </source>
</evidence>
<keyword evidence="4" id="KW-0964">Secreted</keyword>
<dbReference type="KEGG" id="lak:106163978"/>
<sequence>MTVPNLFFVLMIYFIIPAAGETSQTARHQTENYVLRSKSGSENLIRVTFNGVLAAETTIPNIEERGLFYRQIFNGKEVLQLLYDSKTNIKDCDISKEKNDIKRFLDNFSGQHGQTNVSRESIRDRHHLESQVKDLINFHRLRKQCQAFHKQRGDDMDESQYYTERTDSQRRSKRSLLYPGTKWCGKGNTADDFHDLGESRDTDKCCRKHDHCKYTITSFRRRWGLFNYRFHTVSHCDCDEIFRNCLKNSRNNIADMVGRMYFNVIQMKCFIFKRERVCKKKSWWGKCIKYGRRKIAYIRSPRTF</sequence>
<feature type="signal peptide" evidence="10">
    <location>
        <begin position="1"/>
        <end position="20"/>
    </location>
</feature>
<evidence type="ECO:0000256" key="9">
    <source>
        <dbReference type="ARBA" id="ARBA00023157"/>
    </source>
</evidence>
<feature type="domain" description="Phospholipase A2-like central" evidence="11">
    <location>
        <begin position="178"/>
        <end position="271"/>
    </location>
</feature>
<dbReference type="AlphaFoldDB" id="A0A1S3IFZ7"/>
<keyword evidence="8" id="KW-0443">Lipid metabolism</keyword>
<dbReference type="GeneID" id="106163978"/>
<evidence type="ECO:0000256" key="3">
    <source>
        <dbReference type="ARBA" id="ARBA00013278"/>
    </source>
</evidence>
<keyword evidence="7" id="KW-0106">Calcium</keyword>
<proteinExistence type="predicted"/>
<comment type="cofactor">
    <cofactor evidence="1">
        <name>Ca(2+)</name>
        <dbReference type="ChEBI" id="CHEBI:29108"/>
    </cofactor>
</comment>
<protein>
    <recommendedName>
        <fullName evidence="3">phospholipase A2</fullName>
        <ecNumber evidence="3">3.1.1.4</ecNumber>
    </recommendedName>
</protein>
<dbReference type="PANTHER" id="PTHR12253">
    <property type="entry name" value="RH14732P"/>
    <property type="match status" value="1"/>
</dbReference>
<keyword evidence="10" id="KW-0732">Signal</keyword>
<dbReference type="GO" id="GO:0004623">
    <property type="term" value="F:phospholipase A2 activity"/>
    <property type="evidence" value="ECO:0007669"/>
    <property type="project" value="UniProtKB-EC"/>
</dbReference>
<name>A0A1S3IFZ7_LINAN</name>
<reference evidence="13" key="1">
    <citation type="submission" date="2025-08" db="UniProtKB">
        <authorList>
            <consortium name="RefSeq"/>
        </authorList>
    </citation>
    <scope>IDENTIFICATION</scope>
    <source>
        <tissue evidence="13">Gonads</tissue>
    </source>
</reference>
<evidence type="ECO:0000256" key="7">
    <source>
        <dbReference type="ARBA" id="ARBA00022837"/>
    </source>
</evidence>
<dbReference type="OrthoDB" id="6075074at2759"/>
<keyword evidence="12" id="KW-1185">Reference proteome</keyword>
<evidence type="ECO:0000256" key="8">
    <source>
        <dbReference type="ARBA" id="ARBA00023098"/>
    </source>
</evidence>
<dbReference type="Pfam" id="PF05826">
    <property type="entry name" value="Phospholip_A2_2"/>
    <property type="match status" value="1"/>
</dbReference>
<dbReference type="Proteomes" id="UP000085678">
    <property type="component" value="Unplaced"/>
</dbReference>
<dbReference type="GO" id="GO:0005576">
    <property type="term" value="C:extracellular region"/>
    <property type="evidence" value="ECO:0007669"/>
    <property type="project" value="UniProtKB-SubCell"/>
</dbReference>
<dbReference type="InParanoid" id="A0A1S3IFZ7"/>
<dbReference type="SUPFAM" id="SSF48619">
    <property type="entry name" value="Phospholipase A2, PLA2"/>
    <property type="match status" value="1"/>
</dbReference>
<evidence type="ECO:0000256" key="10">
    <source>
        <dbReference type="SAM" id="SignalP"/>
    </source>
</evidence>